<proteinExistence type="predicted"/>
<dbReference type="AlphaFoldDB" id="A0A1A8NAR9"/>
<reference evidence="1" key="2">
    <citation type="submission" date="2016-06" db="EMBL/GenBank/DDBJ databases">
        <title>The genome of a short-lived fish provides insights into sex chromosome evolution and the genetic control of aging.</title>
        <authorList>
            <person name="Reichwald K."/>
            <person name="Felder M."/>
            <person name="Petzold A."/>
            <person name="Koch P."/>
            <person name="Groth M."/>
            <person name="Platzer M."/>
        </authorList>
    </citation>
    <scope>NUCLEOTIDE SEQUENCE</scope>
    <source>
        <tissue evidence="1">Brain</tissue>
    </source>
</reference>
<reference evidence="1" key="1">
    <citation type="submission" date="2016-05" db="EMBL/GenBank/DDBJ databases">
        <authorList>
            <person name="Lavstsen T."/>
            <person name="Jespersen J.S."/>
        </authorList>
    </citation>
    <scope>NUCLEOTIDE SEQUENCE</scope>
    <source>
        <tissue evidence="1">Brain</tissue>
    </source>
</reference>
<gene>
    <name evidence="1" type="primary">FITM1</name>
</gene>
<dbReference type="EMBL" id="HAEH01000964">
    <property type="protein sequence ID" value="SBR65949.1"/>
    <property type="molecule type" value="Transcribed_RNA"/>
</dbReference>
<accession>A0A1A8NAR9</accession>
<protein>
    <submittedName>
        <fullName evidence="1">Fat storage-inducing transmembrane protein 1</fullName>
    </submittedName>
</protein>
<name>A0A1A8NAR9_9TELE</name>
<evidence type="ECO:0000313" key="1">
    <source>
        <dbReference type="EMBL" id="SBR65949.1"/>
    </source>
</evidence>
<feature type="non-terminal residue" evidence="1">
    <location>
        <position position="45"/>
    </location>
</feature>
<sequence>MHRQQLGISARLTPKASSFSMGQLQQEDGFSSFFLALVHDGMHED</sequence>
<keyword evidence="1" id="KW-0812">Transmembrane</keyword>
<keyword evidence="1" id="KW-0472">Membrane</keyword>
<organism evidence="1">
    <name type="scientific">Nothobranchius rachovii</name>
    <name type="common">bluefin notho</name>
    <dbReference type="NCBI Taxonomy" id="451742"/>
    <lineage>
        <taxon>Eukaryota</taxon>
        <taxon>Metazoa</taxon>
        <taxon>Chordata</taxon>
        <taxon>Craniata</taxon>
        <taxon>Vertebrata</taxon>
        <taxon>Euteleostomi</taxon>
        <taxon>Actinopterygii</taxon>
        <taxon>Neopterygii</taxon>
        <taxon>Teleostei</taxon>
        <taxon>Neoteleostei</taxon>
        <taxon>Acanthomorphata</taxon>
        <taxon>Ovalentaria</taxon>
        <taxon>Atherinomorphae</taxon>
        <taxon>Cyprinodontiformes</taxon>
        <taxon>Nothobranchiidae</taxon>
        <taxon>Nothobranchius</taxon>
    </lineage>
</organism>